<dbReference type="InterPro" id="IPR043917">
    <property type="entry name" value="DUF5753"/>
</dbReference>
<dbReference type="AlphaFoldDB" id="A0A4U0SN17"/>
<dbReference type="Gene3D" id="1.10.260.40">
    <property type="entry name" value="lambda repressor-like DNA-binding domains"/>
    <property type="match status" value="1"/>
</dbReference>
<dbReference type="InterPro" id="IPR010982">
    <property type="entry name" value="Lambda_DNA-bd_dom_sf"/>
</dbReference>
<dbReference type="InterPro" id="IPR001387">
    <property type="entry name" value="Cro/C1-type_HTH"/>
</dbReference>
<dbReference type="GO" id="GO:0003677">
    <property type="term" value="F:DNA binding"/>
    <property type="evidence" value="ECO:0007669"/>
    <property type="project" value="InterPro"/>
</dbReference>
<gene>
    <name evidence="2" type="ORF">FCI23_10965</name>
</gene>
<evidence type="ECO:0000313" key="3">
    <source>
        <dbReference type="Proteomes" id="UP000305778"/>
    </source>
</evidence>
<organism evidence="2 3">
    <name type="scientific">Actinacidiphila oryziradicis</name>
    <dbReference type="NCBI Taxonomy" id="2571141"/>
    <lineage>
        <taxon>Bacteria</taxon>
        <taxon>Bacillati</taxon>
        <taxon>Actinomycetota</taxon>
        <taxon>Actinomycetes</taxon>
        <taxon>Kitasatosporales</taxon>
        <taxon>Streptomycetaceae</taxon>
        <taxon>Actinacidiphila</taxon>
    </lineage>
</organism>
<sequence length="285" mass="31809">MPATPTMRRRMLGAELRKSREGLGLTVDQAAERLGWHQSKVSRVETGRSGVRANEVGTLLDAYEINDPQTREALATLAREGKRRVWWAPYSDVITHRYASFIAFEAEAASVRSFQTTLVHGLLQTPEYARAVTNALQPGTPQDEIDALVNVRLARQNATLRRADPLKVWAIMDEAVLRREIGGAEVMTKQLRHLREASEEPNITVQVLPYQAGAHAGLHGSFTILEFPVRSDLDVVYADSLTSNLYLERDEDLALYSEAFDRLRAAALDVAPSRELIAHAIKDLQ</sequence>
<accession>A0A4U0SN17</accession>
<dbReference type="CDD" id="cd00093">
    <property type="entry name" value="HTH_XRE"/>
    <property type="match status" value="1"/>
</dbReference>
<proteinExistence type="predicted"/>
<keyword evidence="3" id="KW-1185">Reference proteome</keyword>
<evidence type="ECO:0000313" key="2">
    <source>
        <dbReference type="EMBL" id="TKA11364.1"/>
    </source>
</evidence>
<name>A0A4U0SN17_9ACTN</name>
<dbReference type="Pfam" id="PF13560">
    <property type="entry name" value="HTH_31"/>
    <property type="match status" value="1"/>
</dbReference>
<reference evidence="2 3" key="1">
    <citation type="submission" date="2019-04" db="EMBL/GenBank/DDBJ databases">
        <title>Streptomyces oryziradicis sp. nov., a novel actinomycete isolated from rhizosphere soil of rice (Oryza sativa L.).</title>
        <authorList>
            <person name="Li C."/>
        </authorList>
    </citation>
    <scope>NUCLEOTIDE SEQUENCE [LARGE SCALE GENOMIC DNA]</scope>
    <source>
        <strain evidence="2 3">NEAU-C40</strain>
    </source>
</reference>
<comment type="caution">
    <text evidence="2">The sequence shown here is derived from an EMBL/GenBank/DDBJ whole genome shotgun (WGS) entry which is preliminary data.</text>
</comment>
<dbReference type="Pfam" id="PF19054">
    <property type="entry name" value="DUF5753"/>
    <property type="match status" value="1"/>
</dbReference>
<dbReference type="RefSeq" id="WP_136723315.1">
    <property type="nucleotide sequence ID" value="NZ_SUMC01000008.1"/>
</dbReference>
<protein>
    <submittedName>
        <fullName evidence="2">Helix-turn-helix domain-containing protein</fullName>
    </submittedName>
</protein>
<dbReference type="Proteomes" id="UP000305778">
    <property type="component" value="Unassembled WGS sequence"/>
</dbReference>
<dbReference type="SMART" id="SM00530">
    <property type="entry name" value="HTH_XRE"/>
    <property type="match status" value="1"/>
</dbReference>
<dbReference type="EMBL" id="SUMC01000008">
    <property type="protein sequence ID" value="TKA11364.1"/>
    <property type="molecule type" value="Genomic_DNA"/>
</dbReference>
<dbReference type="PROSITE" id="PS50943">
    <property type="entry name" value="HTH_CROC1"/>
    <property type="match status" value="1"/>
</dbReference>
<feature type="domain" description="HTH cro/C1-type" evidence="1">
    <location>
        <begin position="16"/>
        <end position="71"/>
    </location>
</feature>
<dbReference type="OrthoDB" id="5177725at2"/>
<evidence type="ECO:0000259" key="1">
    <source>
        <dbReference type="PROSITE" id="PS50943"/>
    </source>
</evidence>
<dbReference type="SUPFAM" id="SSF47413">
    <property type="entry name" value="lambda repressor-like DNA-binding domains"/>
    <property type="match status" value="1"/>
</dbReference>